<dbReference type="EMBL" id="JALJOS010000005">
    <property type="protein sequence ID" value="KAK9839082.1"/>
    <property type="molecule type" value="Genomic_DNA"/>
</dbReference>
<evidence type="ECO:0000313" key="1">
    <source>
        <dbReference type="EMBL" id="KAK9839082.1"/>
    </source>
</evidence>
<keyword evidence="2" id="KW-1185">Reference proteome</keyword>
<evidence type="ECO:0000313" key="2">
    <source>
        <dbReference type="Proteomes" id="UP001438707"/>
    </source>
</evidence>
<name>A0AAW1RZ08_9CHLO</name>
<comment type="caution">
    <text evidence="1">The sequence shown here is derived from an EMBL/GenBank/DDBJ whole genome shotgun (WGS) entry which is preliminary data.</text>
</comment>
<gene>
    <name evidence="1" type="ORF">WJX74_009171</name>
</gene>
<dbReference type="AlphaFoldDB" id="A0AAW1RZ08"/>
<protein>
    <submittedName>
        <fullName evidence="1">Uncharacterized protein</fullName>
    </submittedName>
</protein>
<proteinExistence type="predicted"/>
<sequence>MKDSSAVATVFAEGPVQFSRGCAVIGTASCWNRRPMAACSSLGCCSESAFLGRFGCCTLLEAGRFLVARGDDAASLQGLAGFAQG</sequence>
<dbReference type="Proteomes" id="UP001438707">
    <property type="component" value="Unassembled WGS sequence"/>
</dbReference>
<accession>A0AAW1RZ08</accession>
<organism evidence="1 2">
    <name type="scientific">Apatococcus lobatus</name>
    <dbReference type="NCBI Taxonomy" id="904363"/>
    <lineage>
        <taxon>Eukaryota</taxon>
        <taxon>Viridiplantae</taxon>
        <taxon>Chlorophyta</taxon>
        <taxon>core chlorophytes</taxon>
        <taxon>Trebouxiophyceae</taxon>
        <taxon>Chlorellales</taxon>
        <taxon>Chlorellaceae</taxon>
        <taxon>Apatococcus</taxon>
    </lineage>
</organism>
<reference evidence="1 2" key="1">
    <citation type="journal article" date="2024" name="Nat. Commun.">
        <title>Phylogenomics reveals the evolutionary origins of lichenization in chlorophyte algae.</title>
        <authorList>
            <person name="Puginier C."/>
            <person name="Libourel C."/>
            <person name="Otte J."/>
            <person name="Skaloud P."/>
            <person name="Haon M."/>
            <person name="Grisel S."/>
            <person name="Petersen M."/>
            <person name="Berrin J.G."/>
            <person name="Delaux P.M."/>
            <person name="Dal Grande F."/>
            <person name="Keller J."/>
        </authorList>
    </citation>
    <scope>NUCLEOTIDE SEQUENCE [LARGE SCALE GENOMIC DNA]</scope>
    <source>
        <strain evidence="1 2">SAG 2145</strain>
    </source>
</reference>